<sequence length="266" mass="31031">MYIYPIFCPNFPNPSLGHWTLRGRKDPDNVITDLNSCLFSVIGFQIGQDPLKLRKWTVLQLKNNFQNLAKWINKVKLERNDKMILMIGGARYRGTEPAHAKAILDRSENRESNYYKKGYPVKGHARGHSMKIYSEDDPYQTVEQYARQYSKDKAGFLSRADQDFVADLALRTEEAQLAMRRLNDRINPTPIEEIRISANALRNICSERPLPQIKVWDKNGNEYPRSLQDLETVKLVITHQHNMSDMTDEDVFVITFYPVVNARYRY</sequence>
<dbReference type="OrthoDB" id="7553586at2759"/>
<evidence type="ECO:0000313" key="1">
    <source>
        <dbReference type="Proteomes" id="UP000504618"/>
    </source>
</evidence>
<dbReference type="GeneID" id="112467611"/>
<accession>A0A6J1RCS5</accession>
<evidence type="ECO:0000313" key="2">
    <source>
        <dbReference type="RefSeq" id="XP_024892063.1"/>
    </source>
</evidence>
<gene>
    <name evidence="2" type="primary">LOC112467611</name>
</gene>
<proteinExistence type="predicted"/>
<organism evidence="1 2">
    <name type="scientific">Temnothorax curvispinosus</name>
    <dbReference type="NCBI Taxonomy" id="300111"/>
    <lineage>
        <taxon>Eukaryota</taxon>
        <taxon>Metazoa</taxon>
        <taxon>Ecdysozoa</taxon>
        <taxon>Arthropoda</taxon>
        <taxon>Hexapoda</taxon>
        <taxon>Insecta</taxon>
        <taxon>Pterygota</taxon>
        <taxon>Neoptera</taxon>
        <taxon>Endopterygota</taxon>
        <taxon>Hymenoptera</taxon>
        <taxon>Apocrita</taxon>
        <taxon>Aculeata</taxon>
        <taxon>Formicoidea</taxon>
        <taxon>Formicidae</taxon>
        <taxon>Myrmicinae</taxon>
        <taxon>Temnothorax</taxon>
    </lineage>
</organism>
<dbReference type="Proteomes" id="UP000504618">
    <property type="component" value="Unplaced"/>
</dbReference>
<keyword evidence="1" id="KW-1185">Reference proteome</keyword>
<dbReference type="RefSeq" id="XP_024892063.1">
    <property type="nucleotide sequence ID" value="XM_025036295.1"/>
</dbReference>
<name>A0A6J1RCS5_9HYME</name>
<protein>
    <submittedName>
        <fullName evidence="2">Uncharacterized protein LOC112467611</fullName>
    </submittedName>
</protein>
<reference evidence="2" key="1">
    <citation type="submission" date="2025-08" db="UniProtKB">
        <authorList>
            <consortium name="RefSeq"/>
        </authorList>
    </citation>
    <scope>IDENTIFICATION</scope>
    <source>
        <tissue evidence="2">Whole body</tissue>
    </source>
</reference>
<dbReference type="AlphaFoldDB" id="A0A6J1RCS5"/>